<dbReference type="EMBL" id="UPXX01000032">
    <property type="protein sequence ID" value="VBB47520.1"/>
    <property type="molecule type" value="Genomic_DNA"/>
</dbReference>
<dbReference type="AlphaFoldDB" id="A0A653AHI4"/>
<sequence length="58" mass="6849">MCCQATHPDYFQAWSERKGHNPQKAFIPQDSRHAWRVIKKGARRRPFFMTGPISLCLF</sequence>
<gene>
    <name evidence="1" type="ORF">TRIP_B50347</name>
</gene>
<accession>A0A653AHI4</accession>
<name>A0A653AHI4_UNCDX</name>
<protein>
    <submittedName>
        <fullName evidence="1">Uncharacterized protein</fullName>
    </submittedName>
</protein>
<reference evidence="1" key="1">
    <citation type="submission" date="2018-07" db="EMBL/GenBank/DDBJ databases">
        <authorList>
            <consortium name="Genoscope - CEA"/>
            <person name="William W."/>
        </authorList>
    </citation>
    <scope>NUCLEOTIDE SEQUENCE</scope>
    <source>
        <strain evidence="1">IK1</strain>
    </source>
</reference>
<organism evidence="1">
    <name type="scientific">Uncultured Desulfatiglans sp</name>
    <dbReference type="NCBI Taxonomy" id="1748965"/>
    <lineage>
        <taxon>Bacteria</taxon>
        <taxon>Pseudomonadati</taxon>
        <taxon>Thermodesulfobacteriota</taxon>
        <taxon>Desulfobacteria</taxon>
        <taxon>Desulfatiglandales</taxon>
        <taxon>Desulfatiglandaceae</taxon>
        <taxon>Desulfatiglans</taxon>
        <taxon>environmental samples</taxon>
    </lineage>
</organism>
<proteinExistence type="predicted"/>
<evidence type="ECO:0000313" key="1">
    <source>
        <dbReference type="EMBL" id="VBB47520.1"/>
    </source>
</evidence>